<dbReference type="PANTHER" id="PTHR46535:SF1">
    <property type="entry name" value="NEDD4-BINDING PROTEIN 2"/>
    <property type="match status" value="1"/>
</dbReference>
<dbReference type="OrthoDB" id="3231855at2759"/>
<evidence type="ECO:0000313" key="3">
    <source>
        <dbReference type="EMBL" id="KAJ5080712.1"/>
    </source>
</evidence>
<dbReference type="Pfam" id="PF01713">
    <property type="entry name" value="Smr"/>
    <property type="match status" value="1"/>
</dbReference>
<keyword evidence="1" id="KW-0812">Transmembrane</keyword>
<evidence type="ECO:0000259" key="2">
    <source>
        <dbReference type="PROSITE" id="PS50828"/>
    </source>
</evidence>
<comment type="caution">
    <text evidence="3">The sequence shown here is derived from an EMBL/GenBank/DDBJ whole genome shotgun (WGS) entry which is preliminary data.</text>
</comment>
<keyword evidence="1" id="KW-0472">Membrane</keyword>
<dbReference type="InterPro" id="IPR002625">
    <property type="entry name" value="Smr_dom"/>
</dbReference>
<dbReference type="EMBL" id="JAPDFW010000003">
    <property type="protein sequence ID" value="KAJ5080712.1"/>
    <property type="molecule type" value="Genomic_DNA"/>
</dbReference>
<evidence type="ECO:0000313" key="4">
    <source>
        <dbReference type="Proteomes" id="UP001149090"/>
    </source>
</evidence>
<accession>A0A9Q0RHY1</accession>
<dbReference type="SUPFAM" id="SSF160443">
    <property type="entry name" value="SMR domain-like"/>
    <property type="match status" value="1"/>
</dbReference>
<protein>
    <submittedName>
        <fullName evidence="3">Nedd4-binding protein</fullName>
    </submittedName>
</protein>
<dbReference type="PANTHER" id="PTHR46535">
    <property type="entry name" value="NEDD4-BINDING PROTEIN 2"/>
    <property type="match status" value="1"/>
</dbReference>
<dbReference type="InterPro" id="IPR052772">
    <property type="entry name" value="Endo/PolyKinase_Domain-Protein"/>
</dbReference>
<evidence type="ECO:0000256" key="1">
    <source>
        <dbReference type="SAM" id="Phobius"/>
    </source>
</evidence>
<gene>
    <name evidence="3" type="ORF">M0811_13820</name>
</gene>
<dbReference type="PROSITE" id="PS50828">
    <property type="entry name" value="SMR"/>
    <property type="match status" value="1"/>
</dbReference>
<dbReference type="GO" id="GO:0004519">
    <property type="term" value="F:endonuclease activity"/>
    <property type="evidence" value="ECO:0007669"/>
    <property type="project" value="TreeGrafter"/>
</dbReference>
<dbReference type="Proteomes" id="UP001149090">
    <property type="component" value="Unassembled WGS sequence"/>
</dbReference>
<dbReference type="InterPro" id="IPR036063">
    <property type="entry name" value="Smr_dom_sf"/>
</dbReference>
<keyword evidence="4" id="KW-1185">Reference proteome</keyword>
<proteinExistence type="predicted"/>
<name>A0A9Q0RHY1_ANAIG</name>
<dbReference type="Gene3D" id="3.30.1370.110">
    <property type="match status" value="1"/>
</dbReference>
<dbReference type="AlphaFoldDB" id="A0A9Q0RHY1"/>
<feature type="transmembrane region" description="Helical" evidence="1">
    <location>
        <begin position="43"/>
        <end position="63"/>
    </location>
</feature>
<dbReference type="GO" id="GO:0005634">
    <property type="term" value="C:nucleus"/>
    <property type="evidence" value="ECO:0007669"/>
    <property type="project" value="TreeGrafter"/>
</dbReference>
<reference evidence="3" key="1">
    <citation type="submission" date="2022-10" db="EMBL/GenBank/DDBJ databases">
        <title>Novel sulphate-reducing endosymbionts in the free-living metamonad Anaeramoeba.</title>
        <authorList>
            <person name="Jerlstrom-Hultqvist J."/>
            <person name="Cepicka I."/>
            <person name="Gallot-Lavallee L."/>
            <person name="Salas-Leiva D."/>
            <person name="Curtis B.A."/>
            <person name="Zahonova K."/>
            <person name="Pipaliya S."/>
            <person name="Dacks J."/>
            <person name="Roger A.J."/>
        </authorList>
    </citation>
    <scope>NUCLEOTIDE SEQUENCE</scope>
    <source>
        <strain evidence="3">BMAN</strain>
    </source>
</reference>
<dbReference type="SMART" id="SM00463">
    <property type="entry name" value="SMR"/>
    <property type="match status" value="1"/>
</dbReference>
<keyword evidence="1" id="KW-1133">Transmembrane helix</keyword>
<sequence length="274" mass="32662">MNFFIFLFLVLILIILIIANFQKNDKRKRKRKRKKQNILIQHLLNLINFLLEQFIILIKKIILSSTQKKNKNNNNINNNNINNNININNNNNNINNNNNNININKESFQNQLSKIIQNDFTETQYYSQLYSIIFGTCQKYNQKKSYEFATSIRKLPVKKNYKEKQKIRRIESIFFLEAYNPWKQIHTIKKIDLHEQKAAMAMQILVFFIEKFAQYLSKYQIVVGQGNHSQDGVPILKKLVIDYLEENKISYVLLNPGLLEIQNKKIEKMEKVFN</sequence>
<feature type="transmembrane region" description="Helical" evidence="1">
    <location>
        <begin position="6"/>
        <end position="22"/>
    </location>
</feature>
<organism evidence="3 4">
    <name type="scientific">Anaeramoeba ignava</name>
    <name type="common">Anaerobic marine amoeba</name>
    <dbReference type="NCBI Taxonomy" id="1746090"/>
    <lineage>
        <taxon>Eukaryota</taxon>
        <taxon>Metamonada</taxon>
        <taxon>Anaeramoebidae</taxon>
        <taxon>Anaeramoeba</taxon>
    </lineage>
</organism>
<feature type="domain" description="Smr" evidence="2">
    <location>
        <begin position="191"/>
        <end position="262"/>
    </location>
</feature>